<proteinExistence type="predicted"/>
<protein>
    <recommendedName>
        <fullName evidence="3">DUF1102 domain-containing protein</fullName>
    </recommendedName>
</protein>
<keyword evidence="2" id="KW-1185">Reference proteome</keyword>
<evidence type="ECO:0000313" key="2">
    <source>
        <dbReference type="Proteomes" id="UP000282323"/>
    </source>
</evidence>
<evidence type="ECO:0008006" key="3">
    <source>
        <dbReference type="Google" id="ProtNLM"/>
    </source>
</evidence>
<evidence type="ECO:0000313" key="1">
    <source>
        <dbReference type="EMBL" id="RQG92096.1"/>
    </source>
</evidence>
<dbReference type="AlphaFoldDB" id="A0A3N6ME37"/>
<accession>A0A3N6ME37</accession>
<name>A0A3N6ME37_NATCH</name>
<dbReference type="EMBL" id="REGA01000018">
    <property type="protein sequence ID" value="RQG92096.1"/>
    <property type="molecule type" value="Genomic_DNA"/>
</dbReference>
<sequence>MNRRNVLLGLGTIVAGGGAAIGTGAFSQVEATRTADISVADDSSALLTLRGDTDSQLIDEDGGTLGIDQNNINLNGTTRVDGAIDIENNGGQPIELGVTLSSGENVDDTNARSIFSLEFNESASTDTPTGVSDEYDLIGDTESGNEWELGDGDEVTVDLVIDTTQTTLNDGDDILDEMTFTATDAST</sequence>
<reference evidence="1 2" key="1">
    <citation type="submission" date="2018-10" db="EMBL/GenBank/DDBJ databases">
        <title>Natrarchaeobius chitinivorans gen. nov., sp. nov., and Natrarchaeobius haloalkaliphilus sp. nov., alkaliphilic, chitin-utilizing haloarchaea from hypersaline alkaline lakes.</title>
        <authorList>
            <person name="Sorokin D.Y."/>
            <person name="Elcheninov A.G."/>
            <person name="Kostrikina N.A."/>
            <person name="Bale N.J."/>
            <person name="Sinninghe Damste J.S."/>
            <person name="Khijniak T.V."/>
            <person name="Kublanov I.V."/>
            <person name="Toshchakov S.V."/>
        </authorList>
    </citation>
    <scope>NUCLEOTIDE SEQUENCE [LARGE SCALE GENOMIC DNA]</scope>
    <source>
        <strain evidence="1 2">AArcht4T</strain>
    </source>
</reference>
<comment type="caution">
    <text evidence="1">The sequence shown here is derived from an EMBL/GenBank/DDBJ whole genome shotgun (WGS) entry which is preliminary data.</text>
</comment>
<dbReference type="Proteomes" id="UP000282323">
    <property type="component" value="Unassembled WGS sequence"/>
</dbReference>
<gene>
    <name evidence="1" type="ORF">EA473_17735</name>
</gene>
<organism evidence="1 2">
    <name type="scientific">Natrarchaeobius chitinivorans</name>
    <dbReference type="NCBI Taxonomy" id="1679083"/>
    <lineage>
        <taxon>Archaea</taxon>
        <taxon>Methanobacteriati</taxon>
        <taxon>Methanobacteriota</taxon>
        <taxon>Stenosarchaea group</taxon>
        <taxon>Halobacteria</taxon>
        <taxon>Halobacteriales</taxon>
        <taxon>Natrialbaceae</taxon>
        <taxon>Natrarchaeobius</taxon>
    </lineage>
</organism>